<dbReference type="InterPro" id="IPR001128">
    <property type="entry name" value="Cyt_P450"/>
</dbReference>
<evidence type="ECO:0000313" key="9">
    <source>
        <dbReference type="Proteomes" id="UP001320420"/>
    </source>
</evidence>
<evidence type="ECO:0000256" key="3">
    <source>
        <dbReference type="ARBA" id="ARBA00022617"/>
    </source>
</evidence>
<keyword evidence="4 6" id="KW-0479">Metal-binding</keyword>
<dbReference type="Proteomes" id="UP001320420">
    <property type="component" value="Unassembled WGS sequence"/>
</dbReference>
<dbReference type="GO" id="GO:0020037">
    <property type="term" value="F:heme binding"/>
    <property type="evidence" value="ECO:0007669"/>
    <property type="project" value="InterPro"/>
</dbReference>
<dbReference type="PANTHER" id="PTHR24305:SF232">
    <property type="entry name" value="P450, PUTATIVE (EUROFUNG)-RELATED"/>
    <property type="match status" value="1"/>
</dbReference>
<comment type="cofactor">
    <cofactor evidence="1 6">
        <name>heme</name>
        <dbReference type="ChEBI" id="CHEBI:30413"/>
    </cofactor>
</comment>
<dbReference type="InterPro" id="IPR050121">
    <property type="entry name" value="Cytochrome_P450_monoxygenase"/>
</dbReference>
<comment type="similarity">
    <text evidence="2 7">Belongs to the cytochrome P450 family.</text>
</comment>
<dbReference type="Pfam" id="PF00067">
    <property type="entry name" value="p450"/>
    <property type="match status" value="1"/>
</dbReference>
<evidence type="ECO:0000313" key="8">
    <source>
        <dbReference type="EMBL" id="KAK7750013.1"/>
    </source>
</evidence>
<dbReference type="PRINTS" id="PR00385">
    <property type="entry name" value="P450"/>
</dbReference>
<evidence type="ECO:0000256" key="7">
    <source>
        <dbReference type="RuleBase" id="RU000461"/>
    </source>
</evidence>
<accession>A0AAN9UMA5</accession>
<dbReference type="EMBL" id="JAKJXP020000071">
    <property type="protein sequence ID" value="KAK7750013.1"/>
    <property type="molecule type" value="Genomic_DNA"/>
</dbReference>
<keyword evidence="7" id="KW-0560">Oxidoreductase</keyword>
<sequence length="499" mass="56864">MASLLQPKDSPFSFLKDGLSFVWKLGSMHLVAKSLHDKYGPIVRIAPNQLDLDCPSLIKTCFDRKGTWRKTEHDSTSGVLIDGKIKYNVFSETDPATHARMRKPVAKYYSMNGVLPFEPSVDSVLGHFVRQLDMRFCGDNGEMGRTFDIGQWILCCAWDMISKSTYGKRFGYLDYGYDFDGTMTINEKALVYFATIAAQPKLDSFLDKNRLYRIGPPTFATVAEMSLQHLIQRYNGEDKHDPAKPDFMDRFIKAKEEHPDSIDDNSITTYLLINMGAGADTTTVVLRSVFYLSLKQPSVWARLQAEVLAAPFAQKHTLNLPTPFAEARALPYLDAVIREACRLYPGFCSSMDRYVPEGGVHLPDGSFVPEGVAFGFNPYVIHRNKEIWGPDAEAFRPERWLRDEQNNESEDAYRQRLATMNNHDLTFGAGSRVCLGRNLAMLEVYKVVATLVALYEFELADPRKVWKVRTYIFPRQSGIEVRMRQRPDMYIREDVGIDE</sequence>
<evidence type="ECO:0008006" key="10">
    <source>
        <dbReference type="Google" id="ProtNLM"/>
    </source>
</evidence>
<dbReference type="InterPro" id="IPR036396">
    <property type="entry name" value="Cyt_P450_sf"/>
</dbReference>
<keyword evidence="5 6" id="KW-0408">Iron</keyword>
<keyword evidence="7" id="KW-0503">Monooxygenase</keyword>
<reference evidence="8 9" key="1">
    <citation type="submission" date="2024-02" db="EMBL/GenBank/DDBJ databases">
        <title>De novo assembly and annotation of 12 fungi associated with fruit tree decline syndrome in Ontario, Canada.</title>
        <authorList>
            <person name="Sulman M."/>
            <person name="Ellouze W."/>
            <person name="Ilyukhin E."/>
        </authorList>
    </citation>
    <scope>NUCLEOTIDE SEQUENCE [LARGE SCALE GENOMIC DNA]</scope>
    <source>
        <strain evidence="8 9">M11/M66-122</strain>
    </source>
</reference>
<evidence type="ECO:0000256" key="1">
    <source>
        <dbReference type="ARBA" id="ARBA00001971"/>
    </source>
</evidence>
<dbReference type="GO" id="GO:0005506">
    <property type="term" value="F:iron ion binding"/>
    <property type="evidence" value="ECO:0007669"/>
    <property type="project" value="InterPro"/>
</dbReference>
<dbReference type="Gene3D" id="1.10.630.10">
    <property type="entry name" value="Cytochrome P450"/>
    <property type="match status" value="1"/>
</dbReference>
<keyword evidence="9" id="KW-1185">Reference proteome</keyword>
<dbReference type="SUPFAM" id="SSF48264">
    <property type="entry name" value="Cytochrome P450"/>
    <property type="match status" value="1"/>
</dbReference>
<dbReference type="CDD" id="cd11060">
    <property type="entry name" value="CYP57A1-like"/>
    <property type="match status" value="1"/>
</dbReference>
<dbReference type="InterPro" id="IPR017972">
    <property type="entry name" value="Cyt_P450_CS"/>
</dbReference>
<name>A0AAN9UMA5_9PEZI</name>
<proteinExistence type="inferred from homology"/>
<protein>
    <recommendedName>
        <fullName evidence="10">Cytochrome P450</fullName>
    </recommendedName>
</protein>
<evidence type="ECO:0000256" key="2">
    <source>
        <dbReference type="ARBA" id="ARBA00010617"/>
    </source>
</evidence>
<dbReference type="AlphaFoldDB" id="A0AAN9UMA5"/>
<evidence type="ECO:0000256" key="4">
    <source>
        <dbReference type="ARBA" id="ARBA00022723"/>
    </source>
</evidence>
<comment type="caution">
    <text evidence="8">The sequence shown here is derived from an EMBL/GenBank/DDBJ whole genome shotgun (WGS) entry which is preliminary data.</text>
</comment>
<gene>
    <name evidence="8" type="ORF">SLS62_008005</name>
</gene>
<dbReference type="GO" id="GO:0004497">
    <property type="term" value="F:monooxygenase activity"/>
    <property type="evidence" value="ECO:0007669"/>
    <property type="project" value="UniProtKB-KW"/>
</dbReference>
<feature type="binding site" description="axial binding residue" evidence="6">
    <location>
        <position position="434"/>
    </location>
    <ligand>
        <name>heme</name>
        <dbReference type="ChEBI" id="CHEBI:30413"/>
    </ligand>
    <ligandPart>
        <name>Fe</name>
        <dbReference type="ChEBI" id="CHEBI:18248"/>
    </ligandPart>
</feature>
<organism evidence="8 9">
    <name type="scientific">Diatrype stigma</name>
    <dbReference type="NCBI Taxonomy" id="117547"/>
    <lineage>
        <taxon>Eukaryota</taxon>
        <taxon>Fungi</taxon>
        <taxon>Dikarya</taxon>
        <taxon>Ascomycota</taxon>
        <taxon>Pezizomycotina</taxon>
        <taxon>Sordariomycetes</taxon>
        <taxon>Xylariomycetidae</taxon>
        <taxon>Xylariales</taxon>
        <taxon>Diatrypaceae</taxon>
        <taxon>Diatrype</taxon>
    </lineage>
</organism>
<evidence type="ECO:0000256" key="5">
    <source>
        <dbReference type="ARBA" id="ARBA00023004"/>
    </source>
</evidence>
<dbReference type="InterPro" id="IPR002401">
    <property type="entry name" value="Cyt_P450_E_grp-I"/>
</dbReference>
<dbReference type="PROSITE" id="PS00086">
    <property type="entry name" value="CYTOCHROME_P450"/>
    <property type="match status" value="1"/>
</dbReference>
<dbReference type="PRINTS" id="PR00463">
    <property type="entry name" value="EP450I"/>
</dbReference>
<evidence type="ECO:0000256" key="6">
    <source>
        <dbReference type="PIRSR" id="PIRSR602401-1"/>
    </source>
</evidence>
<keyword evidence="3 6" id="KW-0349">Heme</keyword>
<dbReference type="PANTHER" id="PTHR24305">
    <property type="entry name" value="CYTOCHROME P450"/>
    <property type="match status" value="1"/>
</dbReference>
<dbReference type="GO" id="GO:0016705">
    <property type="term" value="F:oxidoreductase activity, acting on paired donors, with incorporation or reduction of molecular oxygen"/>
    <property type="evidence" value="ECO:0007669"/>
    <property type="project" value="InterPro"/>
</dbReference>